<gene>
    <name evidence="2" type="ORF">SAMN04487947_0846</name>
</gene>
<keyword evidence="1" id="KW-0812">Transmembrane</keyword>
<keyword evidence="1" id="KW-0472">Membrane</keyword>
<dbReference type="RefSeq" id="WP_089804877.1">
    <property type="nucleotide sequence ID" value="NZ_FOYT01000001.1"/>
</dbReference>
<proteinExistence type="predicted"/>
<dbReference type="InterPro" id="IPR055686">
    <property type="entry name" value="DUF7262"/>
</dbReference>
<organism evidence="2 3">
    <name type="scientific">Halogeometricum rufum</name>
    <dbReference type="NCBI Taxonomy" id="553469"/>
    <lineage>
        <taxon>Archaea</taxon>
        <taxon>Methanobacteriati</taxon>
        <taxon>Methanobacteriota</taxon>
        <taxon>Stenosarchaea group</taxon>
        <taxon>Halobacteria</taxon>
        <taxon>Halobacteriales</taxon>
        <taxon>Haloferacaceae</taxon>
        <taxon>Halogeometricum</taxon>
    </lineage>
</organism>
<sequence length="135" mass="14022">MREDRAQLATPLVEVTVGILLVLAVSLGFAVVPVETDDAPTLDRTAADALSVLAVEPPVGTGTDRLTAACRSPSAFDTESDALDRRLRAMLPTPLSYRLETPHGAVGQPLPSGLPTGAASLTTDGCTVTLRVWSA</sequence>
<dbReference type="AlphaFoldDB" id="A0A1I6GAX2"/>
<dbReference type="Pfam" id="PF23923">
    <property type="entry name" value="DUF7262"/>
    <property type="match status" value="1"/>
</dbReference>
<keyword evidence="3" id="KW-1185">Reference proteome</keyword>
<evidence type="ECO:0000313" key="2">
    <source>
        <dbReference type="EMBL" id="SFR39318.1"/>
    </source>
</evidence>
<reference evidence="3" key="1">
    <citation type="submission" date="2016-10" db="EMBL/GenBank/DDBJ databases">
        <authorList>
            <person name="Varghese N."/>
            <person name="Submissions S."/>
        </authorList>
    </citation>
    <scope>NUCLEOTIDE SEQUENCE [LARGE SCALE GENOMIC DNA]</scope>
    <source>
        <strain evidence="3">CGMCC 1.7736</strain>
    </source>
</reference>
<dbReference type="Proteomes" id="UP000198531">
    <property type="component" value="Unassembled WGS sequence"/>
</dbReference>
<protein>
    <submittedName>
        <fullName evidence="2">Uncharacterized protein</fullName>
    </submittedName>
</protein>
<name>A0A1I6GAX2_9EURY</name>
<feature type="transmembrane region" description="Helical" evidence="1">
    <location>
        <begin position="12"/>
        <end position="32"/>
    </location>
</feature>
<dbReference type="STRING" id="553469.SAMN04487947_0846"/>
<evidence type="ECO:0000313" key="3">
    <source>
        <dbReference type="Proteomes" id="UP000198531"/>
    </source>
</evidence>
<dbReference type="OrthoDB" id="247846at2157"/>
<dbReference type="EMBL" id="FOYT01000001">
    <property type="protein sequence ID" value="SFR39318.1"/>
    <property type="molecule type" value="Genomic_DNA"/>
</dbReference>
<keyword evidence="1" id="KW-1133">Transmembrane helix</keyword>
<accession>A0A1I6GAX2</accession>
<evidence type="ECO:0000256" key="1">
    <source>
        <dbReference type="SAM" id="Phobius"/>
    </source>
</evidence>